<feature type="non-terminal residue" evidence="5">
    <location>
        <position position="1"/>
    </location>
</feature>
<dbReference type="InterPro" id="IPR016032">
    <property type="entry name" value="Sig_transdc_resp-reg_C-effctor"/>
</dbReference>
<feature type="domain" description="HTH luxR-type" evidence="4">
    <location>
        <begin position="401"/>
        <end position="462"/>
    </location>
</feature>
<organism evidence="5 6">
    <name type="scientific">Microbispora oryzae</name>
    <dbReference type="NCBI Taxonomy" id="2806554"/>
    <lineage>
        <taxon>Bacteria</taxon>
        <taxon>Bacillati</taxon>
        <taxon>Actinomycetota</taxon>
        <taxon>Actinomycetes</taxon>
        <taxon>Streptosporangiales</taxon>
        <taxon>Streptosporangiaceae</taxon>
        <taxon>Microbispora</taxon>
    </lineage>
</organism>
<dbReference type="InterPro" id="IPR011990">
    <property type="entry name" value="TPR-like_helical_dom_sf"/>
</dbReference>
<dbReference type="InterPro" id="IPR000792">
    <property type="entry name" value="Tscrpt_reg_LuxR_C"/>
</dbReference>
<gene>
    <name evidence="5" type="ORF">JOL79_32745</name>
</gene>
<dbReference type="Gene3D" id="1.10.10.10">
    <property type="entry name" value="Winged helix-like DNA-binding domain superfamily/Winged helix DNA-binding domain"/>
    <property type="match status" value="1"/>
</dbReference>
<name>A0A941ALF2_9ACTN</name>
<protein>
    <submittedName>
        <fullName evidence="5">Helix-turn-helix transcriptional regulator</fullName>
    </submittedName>
</protein>
<evidence type="ECO:0000256" key="2">
    <source>
        <dbReference type="ARBA" id="ARBA00023125"/>
    </source>
</evidence>
<evidence type="ECO:0000256" key="3">
    <source>
        <dbReference type="ARBA" id="ARBA00023163"/>
    </source>
</evidence>
<evidence type="ECO:0000313" key="5">
    <source>
        <dbReference type="EMBL" id="MBP2708550.1"/>
    </source>
</evidence>
<reference evidence="5" key="1">
    <citation type="submission" date="2021-02" db="EMBL/GenBank/DDBJ databases">
        <title>Draft genome sequence of Microbispora sp. RL4-1S isolated from rice leaves in Thailand.</title>
        <authorList>
            <person name="Muangham S."/>
            <person name="Duangmal K."/>
        </authorList>
    </citation>
    <scope>NUCLEOTIDE SEQUENCE</scope>
    <source>
        <strain evidence="5">RL4-1S</strain>
    </source>
</reference>
<dbReference type="EMBL" id="JAFCNB010000037">
    <property type="protein sequence ID" value="MBP2708550.1"/>
    <property type="molecule type" value="Genomic_DNA"/>
</dbReference>
<dbReference type="RefSeq" id="WP_210159812.1">
    <property type="nucleotide sequence ID" value="NZ_JAFCNB010000037.1"/>
</dbReference>
<dbReference type="CDD" id="cd06170">
    <property type="entry name" value="LuxR_C_like"/>
    <property type="match status" value="1"/>
</dbReference>
<proteinExistence type="predicted"/>
<dbReference type="SMART" id="SM00421">
    <property type="entry name" value="HTH_LUXR"/>
    <property type="match status" value="1"/>
</dbReference>
<dbReference type="AlphaFoldDB" id="A0A941ALF2"/>
<dbReference type="SUPFAM" id="SSF46894">
    <property type="entry name" value="C-terminal effector domain of the bipartite response regulators"/>
    <property type="match status" value="1"/>
</dbReference>
<evidence type="ECO:0000313" key="6">
    <source>
        <dbReference type="Proteomes" id="UP000674234"/>
    </source>
</evidence>
<keyword evidence="1" id="KW-0805">Transcription regulation</keyword>
<dbReference type="GO" id="GO:0003677">
    <property type="term" value="F:DNA binding"/>
    <property type="evidence" value="ECO:0007669"/>
    <property type="project" value="UniProtKB-KW"/>
</dbReference>
<dbReference type="PRINTS" id="PR00038">
    <property type="entry name" value="HTHLUXR"/>
</dbReference>
<evidence type="ECO:0000259" key="4">
    <source>
        <dbReference type="PROSITE" id="PS50043"/>
    </source>
</evidence>
<comment type="caution">
    <text evidence="5">The sequence shown here is derived from an EMBL/GenBank/DDBJ whole genome shotgun (WGS) entry which is preliminary data.</text>
</comment>
<dbReference type="InterPro" id="IPR036388">
    <property type="entry name" value="WH-like_DNA-bd_sf"/>
</dbReference>
<dbReference type="PANTHER" id="PTHR44688:SF16">
    <property type="entry name" value="DNA-BINDING TRANSCRIPTIONAL ACTIVATOR DEVR_DOSR"/>
    <property type="match status" value="1"/>
</dbReference>
<accession>A0A941ALF2</accession>
<dbReference type="GO" id="GO:0006355">
    <property type="term" value="P:regulation of DNA-templated transcription"/>
    <property type="evidence" value="ECO:0007669"/>
    <property type="project" value="InterPro"/>
</dbReference>
<keyword evidence="3" id="KW-0804">Transcription</keyword>
<dbReference type="Proteomes" id="UP000674234">
    <property type="component" value="Unassembled WGS sequence"/>
</dbReference>
<sequence>VRGHITFAAGFNNEAPLMLLTAAQRLEPFDMDLARETYLIAWASASYGAASRDSLMAISRAMRELPSPGESPRALDLVLDAYALLVTDGHRAALPALRRAMIALTHAPPRDLLRWGWAAGGLTALLWEDRVMADMPARLIGEVRSAGALSELPIYLHALGVPVLLSGDFAAGATLVAQAGAVAEATGVPMTQHTELLLTALRGNEAEASTLITAAVEEADAGGRPNGVASAHWAAAILYNGLARYEEALSAAQAAVRSANLIVSEWALPELVEAAVRAGDDTAAHGALESLAESAAACDTHWAQGILARCRALLSDDDAADHLHREAVERLGRTILRPELARAHLLYGEWLRRKRRRAEARAHLRTADEMFVSIGMEAFAERARRELLATGETARRTRRNEAAPREELTPQEQQIALLVRDGLSNPEVAARLFVSPRTVEWHLRKIFVKLGISSRTQLRHVD</sequence>
<keyword evidence="6" id="KW-1185">Reference proteome</keyword>
<dbReference type="PROSITE" id="PS50043">
    <property type="entry name" value="HTH_LUXR_2"/>
    <property type="match status" value="1"/>
</dbReference>
<dbReference type="Pfam" id="PF00196">
    <property type="entry name" value="GerE"/>
    <property type="match status" value="1"/>
</dbReference>
<evidence type="ECO:0000256" key="1">
    <source>
        <dbReference type="ARBA" id="ARBA00023015"/>
    </source>
</evidence>
<keyword evidence="2" id="KW-0238">DNA-binding</keyword>
<dbReference type="Gene3D" id="1.25.40.10">
    <property type="entry name" value="Tetratricopeptide repeat domain"/>
    <property type="match status" value="1"/>
</dbReference>
<dbReference type="PANTHER" id="PTHR44688">
    <property type="entry name" value="DNA-BINDING TRANSCRIPTIONAL ACTIVATOR DEVR_DOSR"/>
    <property type="match status" value="1"/>
</dbReference>